<keyword evidence="5" id="KW-1185">Reference proteome</keyword>
<dbReference type="Gene3D" id="3.40.630.30">
    <property type="match status" value="1"/>
</dbReference>
<proteinExistence type="predicted"/>
<keyword evidence="2" id="KW-0012">Acyltransferase</keyword>
<comment type="caution">
    <text evidence="4">The sequence shown here is derived from an EMBL/GenBank/DDBJ whole genome shotgun (WGS) entry which is preliminary data.</text>
</comment>
<dbReference type="OrthoDB" id="119498at2"/>
<dbReference type="EMBL" id="QGTQ01000030">
    <property type="protein sequence ID" value="PWV94471.1"/>
    <property type="molecule type" value="Genomic_DNA"/>
</dbReference>
<reference evidence="4 5" key="1">
    <citation type="submission" date="2018-05" db="EMBL/GenBank/DDBJ databases">
        <title>Genomic Encyclopedia of Type Strains, Phase III (KMG-III): the genomes of soil and plant-associated and newly described type strains.</title>
        <authorList>
            <person name="Whitman W."/>
        </authorList>
    </citation>
    <scope>NUCLEOTIDE SEQUENCE [LARGE SCALE GENOMIC DNA]</scope>
    <source>
        <strain evidence="4 5">CECT 5696</strain>
    </source>
</reference>
<evidence type="ECO:0000313" key="5">
    <source>
        <dbReference type="Proteomes" id="UP000246635"/>
    </source>
</evidence>
<organism evidence="4 5">
    <name type="scientific">Paenibacillus cellulosilyticus</name>
    <dbReference type="NCBI Taxonomy" id="375489"/>
    <lineage>
        <taxon>Bacteria</taxon>
        <taxon>Bacillati</taxon>
        <taxon>Bacillota</taxon>
        <taxon>Bacilli</taxon>
        <taxon>Bacillales</taxon>
        <taxon>Paenibacillaceae</taxon>
        <taxon>Paenibacillus</taxon>
    </lineage>
</organism>
<evidence type="ECO:0000313" key="4">
    <source>
        <dbReference type="EMBL" id="PWV94471.1"/>
    </source>
</evidence>
<accession>A0A2V2YPV0</accession>
<dbReference type="CDD" id="cd04301">
    <property type="entry name" value="NAT_SF"/>
    <property type="match status" value="1"/>
</dbReference>
<dbReference type="Pfam" id="PF00583">
    <property type="entry name" value="Acetyltransf_1"/>
    <property type="match status" value="1"/>
</dbReference>
<dbReference type="AlphaFoldDB" id="A0A2V2YPV0"/>
<evidence type="ECO:0000259" key="3">
    <source>
        <dbReference type="PROSITE" id="PS51186"/>
    </source>
</evidence>
<feature type="domain" description="N-acetyltransferase" evidence="3">
    <location>
        <begin position="1"/>
        <end position="155"/>
    </location>
</feature>
<dbReference type="PROSITE" id="PS51186">
    <property type="entry name" value="GNAT"/>
    <property type="match status" value="1"/>
</dbReference>
<evidence type="ECO:0000256" key="1">
    <source>
        <dbReference type="ARBA" id="ARBA00022679"/>
    </source>
</evidence>
<dbReference type="PANTHER" id="PTHR43420">
    <property type="entry name" value="ACETYLTRANSFERASE"/>
    <property type="match status" value="1"/>
</dbReference>
<name>A0A2V2YPV0_9BACL</name>
<dbReference type="InterPro" id="IPR000182">
    <property type="entry name" value="GNAT_dom"/>
</dbReference>
<gene>
    <name evidence="4" type="ORF">DFQ01_13036</name>
</gene>
<keyword evidence="1 4" id="KW-0808">Transferase</keyword>
<dbReference type="RefSeq" id="WP_110046705.1">
    <property type="nucleotide sequence ID" value="NZ_CP054612.1"/>
</dbReference>
<dbReference type="InterPro" id="IPR050680">
    <property type="entry name" value="YpeA/RimI_acetyltransf"/>
</dbReference>
<dbReference type="GO" id="GO:0016747">
    <property type="term" value="F:acyltransferase activity, transferring groups other than amino-acyl groups"/>
    <property type="evidence" value="ECO:0007669"/>
    <property type="project" value="InterPro"/>
</dbReference>
<sequence>MNIRLATDDDIEKLIQMRLDFTLEYNSKLEITDKVYADYHSEIKGFLKKAINSQQWFIWVAEDENIVVSHIYLELINKVPRPGKKTNPFVYMTNVYTLPSFRGQGIGSTLLTQIKEWAAENEYEFIMVWPSENSVEFYQRNDYIHCKEPMELMLE</sequence>
<evidence type="ECO:0000256" key="2">
    <source>
        <dbReference type="ARBA" id="ARBA00023315"/>
    </source>
</evidence>
<protein>
    <submittedName>
        <fullName evidence="4">Putative N-acetyltransferase YhbS</fullName>
    </submittedName>
</protein>
<dbReference type="SUPFAM" id="SSF55729">
    <property type="entry name" value="Acyl-CoA N-acyltransferases (Nat)"/>
    <property type="match status" value="1"/>
</dbReference>
<dbReference type="InterPro" id="IPR016181">
    <property type="entry name" value="Acyl_CoA_acyltransferase"/>
</dbReference>
<dbReference type="Proteomes" id="UP000246635">
    <property type="component" value="Unassembled WGS sequence"/>
</dbReference>